<dbReference type="RefSeq" id="WP_141465886.1">
    <property type="nucleotide sequence ID" value="NZ_RBZW01000058.1"/>
</dbReference>
<name>A0A4S3THX7_9EURY</name>
<proteinExistence type="predicted"/>
<dbReference type="Gene3D" id="2.60.40.790">
    <property type="match status" value="1"/>
</dbReference>
<dbReference type="InterPro" id="IPR055551">
    <property type="entry name" value="DUF7127"/>
</dbReference>
<feature type="region of interest" description="Disordered" evidence="1">
    <location>
        <begin position="184"/>
        <end position="206"/>
    </location>
</feature>
<dbReference type="InterPro" id="IPR008978">
    <property type="entry name" value="HSP20-like_chaperone"/>
</dbReference>
<organism evidence="2 3">
    <name type="scientific">Salinadaptatus halalkaliphilus</name>
    <dbReference type="NCBI Taxonomy" id="2419781"/>
    <lineage>
        <taxon>Archaea</taxon>
        <taxon>Methanobacteriati</taxon>
        <taxon>Methanobacteriota</taxon>
        <taxon>Stenosarchaea group</taxon>
        <taxon>Halobacteria</taxon>
        <taxon>Halobacteriales</taxon>
        <taxon>Natrialbaceae</taxon>
        <taxon>Salinadaptatus</taxon>
    </lineage>
</organism>
<feature type="region of interest" description="Disordered" evidence="1">
    <location>
        <begin position="1"/>
        <end position="39"/>
    </location>
</feature>
<keyword evidence="3" id="KW-1185">Reference proteome</keyword>
<evidence type="ECO:0000313" key="3">
    <source>
        <dbReference type="Proteomes" id="UP000318864"/>
    </source>
</evidence>
<dbReference type="OrthoDB" id="170746at2157"/>
<dbReference type="EMBL" id="RBZW01000058">
    <property type="protein sequence ID" value="THE63541.1"/>
    <property type="molecule type" value="Genomic_DNA"/>
</dbReference>
<dbReference type="AlphaFoldDB" id="A0A4S3THX7"/>
<feature type="compositionally biased region" description="Polar residues" evidence="1">
    <location>
        <begin position="196"/>
        <end position="206"/>
    </location>
</feature>
<feature type="region of interest" description="Disordered" evidence="1">
    <location>
        <begin position="51"/>
        <end position="121"/>
    </location>
</feature>
<gene>
    <name evidence="2" type="ORF">D8Y22_17100</name>
</gene>
<evidence type="ECO:0000256" key="1">
    <source>
        <dbReference type="SAM" id="MobiDB-lite"/>
    </source>
</evidence>
<comment type="caution">
    <text evidence="2">The sequence shown here is derived from an EMBL/GenBank/DDBJ whole genome shotgun (WGS) entry which is preliminary data.</text>
</comment>
<reference evidence="2 3" key="1">
    <citation type="submission" date="2018-10" db="EMBL/GenBank/DDBJ databases">
        <title>Natronolimnobius sp. XQ-INN 246 isolated from Inner Mongolia Autonomous Region of China.</title>
        <authorList>
            <person name="Xue Q."/>
        </authorList>
    </citation>
    <scope>NUCLEOTIDE SEQUENCE [LARGE SCALE GENOMIC DNA]</scope>
    <source>
        <strain evidence="2 3">XQ-INN 246</strain>
    </source>
</reference>
<feature type="compositionally biased region" description="Basic and acidic residues" evidence="1">
    <location>
        <begin position="84"/>
        <end position="101"/>
    </location>
</feature>
<accession>A0A4S3THX7</accession>
<sequence length="206" mass="22357">MSDDPHRDDADEPGDERDDASGDAPSDRDTDGSILDGGGAWLSSLLSALEDRGHGSASGRRRPDRSTLEFDVSIRSIADALEESADRERSRRDTDATGRGRERQKRRRRGPTVSNHHLSARHRDDELLVTADVAGADPDAVTVGFSDSTLVVAVAGRELERVEVPWTARTAEARLRNGVLTVRVEPDDRDGEGTIDETTGSEGDDE</sequence>
<dbReference type="Pfam" id="PF23444">
    <property type="entry name" value="DUF7127"/>
    <property type="match status" value="1"/>
</dbReference>
<dbReference type="SUPFAM" id="SSF49764">
    <property type="entry name" value="HSP20-like chaperones"/>
    <property type="match status" value="1"/>
</dbReference>
<dbReference type="Proteomes" id="UP000318864">
    <property type="component" value="Unassembled WGS sequence"/>
</dbReference>
<dbReference type="CDD" id="cd00298">
    <property type="entry name" value="ACD_sHsps_p23-like"/>
    <property type="match status" value="1"/>
</dbReference>
<evidence type="ECO:0000313" key="2">
    <source>
        <dbReference type="EMBL" id="THE63541.1"/>
    </source>
</evidence>
<protein>
    <submittedName>
        <fullName evidence="2">Hsp20/alpha crystallin family protein</fullName>
    </submittedName>
</protein>